<dbReference type="PANTHER" id="PTHR11571">
    <property type="entry name" value="GLUTATHIONE S-TRANSFERASE"/>
    <property type="match status" value="1"/>
</dbReference>
<dbReference type="Gene3D" id="1.20.1050.130">
    <property type="match status" value="1"/>
</dbReference>
<dbReference type="InterPro" id="IPR004046">
    <property type="entry name" value="GST_C"/>
</dbReference>
<dbReference type="GO" id="GO:0004364">
    <property type="term" value="F:glutathione transferase activity"/>
    <property type="evidence" value="ECO:0007669"/>
    <property type="project" value="TreeGrafter"/>
</dbReference>
<name>A0A819PH42_9BILA</name>
<evidence type="ECO:0000313" key="3">
    <source>
        <dbReference type="Proteomes" id="UP000663842"/>
    </source>
</evidence>
<evidence type="ECO:0000313" key="2">
    <source>
        <dbReference type="EMBL" id="CAF4014261.1"/>
    </source>
</evidence>
<dbReference type="InterPro" id="IPR036249">
    <property type="entry name" value="Thioredoxin-like_sf"/>
</dbReference>
<comment type="caution">
    <text evidence="2">The sequence shown here is derived from an EMBL/GenBank/DDBJ whole genome shotgun (WGS) entry which is preliminary data.</text>
</comment>
<dbReference type="EMBL" id="CAJOBF010002159">
    <property type="protein sequence ID" value="CAF4014261.1"/>
    <property type="molecule type" value="Genomic_DNA"/>
</dbReference>
<dbReference type="GO" id="GO:0006749">
    <property type="term" value="P:glutathione metabolic process"/>
    <property type="evidence" value="ECO:0007669"/>
    <property type="project" value="TreeGrafter"/>
</dbReference>
<dbReference type="InterPro" id="IPR004045">
    <property type="entry name" value="Glutathione_S-Trfase_N"/>
</dbReference>
<dbReference type="SUPFAM" id="SSF52833">
    <property type="entry name" value="Thioredoxin-like"/>
    <property type="match status" value="1"/>
</dbReference>
<proteinExistence type="predicted"/>
<dbReference type="SUPFAM" id="SSF47616">
    <property type="entry name" value="GST C-terminal domain-like"/>
    <property type="match status" value="1"/>
</dbReference>
<organism evidence="2 3">
    <name type="scientific">Rotaria magnacalcarata</name>
    <dbReference type="NCBI Taxonomy" id="392030"/>
    <lineage>
        <taxon>Eukaryota</taxon>
        <taxon>Metazoa</taxon>
        <taxon>Spiralia</taxon>
        <taxon>Gnathifera</taxon>
        <taxon>Rotifera</taxon>
        <taxon>Eurotatoria</taxon>
        <taxon>Bdelloidea</taxon>
        <taxon>Philodinida</taxon>
        <taxon>Philodinidae</taxon>
        <taxon>Rotaria</taxon>
    </lineage>
</organism>
<dbReference type="AlphaFoldDB" id="A0A819PH42"/>
<sequence>MSTIASEEKIKIRLRYWNVRGRIQPVRFMLEDVAATYPNVDYQEDFELLEKAAEQWPIHKADSKISGPFGNLPVLTWNDTHIIAQTLPIGQFIARKFGMYGTPKTANADPIVFQGLIDGVVSCAYTDIIISLFLILYSQVEFDNPEHAYAILVKKSAGDFKMLNNLLAKSSTPFFYDQHKPTIADYFVFYAFTLAKDFHSALLPTEEDSEALRKFEQVMRERPALVKYFSEGRLFDRFSGSPTEQEYRAKIAATKV</sequence>
<dbReference type="Proteomes" id="UP000663842">
    <property type="component" value="Unassembled WGS sequence"/>
</dbReference>
<accession>A0A819PH42</accession>
<protein>
    <recommendedName>
        <fullName evidence="1">GST N-terminal domain-containing protein</fullName>
    </recommendedName>
</protein>
<gene>
    <name evidence="2" type="ORF">UXM345_LOCUS16963</name>
</gene>
<dbReference type="PROSITE" id="PS50404">
    <property type="entry name" value="GST_NTER"/>
    <property type="match status" value="1"/>
</dbReference>
<feature type="domain" description="GST N-terminal" evidence="1">
    <location>
        <begin position="10"/>
        <end position="101"/>
    </location>
</feature>
<dbReference type="PANTHER" id="PTHR11571:SF150">
    <property type="entry name" value="GLUTATHIONE S-TRANSFERASE"/>
    <property type="match status" value="1"/>
</dbReference>
<dbReference type="InterPro" id="IPR050213">
    <property type="entry name" value="GST_superfamily"/>
</dbReference>
<dbReference type="Pfam" id="PF14497">
    <property type="entry name" value="GST_C_3"/>
    <property type="match status" value="1"/>
</dbReference>
<dbReference type="InterPro" id="IPR036282">
    <property type="entry name" value="Glutathione-S-Trfase_C_sf"/>
</dbReference>
<evidence type="ECO:0000259" key="1">
    <source>
        <dbReference type="PROSITE" id="PS50404"/>
    </source>
</evidence>
<reference evidence="2" key="1">
    <citation type="submission" date="2021-02" db="EMBL/GenBank/DDBJ databases">
        <authorList>
            <person name="Nowell W R."/>
        </authorList>
    </citation>
    <scope>NUCLEOTIDE SEQUENCE</scope>
</reference>